<dbReference type="Proteomes" id="UP001589810">
    <property type="component" value="Unassembled WGS sequence"/>
</dbReference>
<protein>
    <submittedName>
        <fullName evidence="1">Uncharacterized protein</fullName>
    </submittedName>
</protein>
<dbReference type="EMBL" id="JBHLUD010000013">
    <property type="protein sequence ID" value="MFC0546916.1"/>
    <property type="molecule type" value="Genomic_DNA"/>
</dbReference>
<gene>
    <name evidence="1" type="ORF">ACFFH7_35775</name>
</gene>
<proteinExistence type="predicted"/>
<comment type="caution">
    <text evidence="1">The sequence shown here is derived from an EMBL/GenBank/DDBJ whole genome shotgun (WGS) entry which is preliminary data.</text>
</comment>
<organism evidence="1 2">
    <name type="scientific">Kutzneria chonburiensis</name>
    <dbReference type="NCBI Taxonomy" id="1483604"/>
    <lineage>
        <taxon>Bacteria</taxon>
        <taxon>Bacillati</taxon>
        <taxon>Actinomycetota</taxon>
        <taxon>Actinomycetes</taxon>
        <taxon>Pseudonocardiales</taxon>
        <taxon>Pseudonocardiaceae</taxon>
        <taxon>Kutzneria</taxon>
    </lineage>
</organism>
<accession>A0ABV6N4F3</accession>
<sequence length="53" mass="5220">MNRVSLALAAIAAGVALLALGLDALMNKLDAARTAAGAVDDPGEPVAGNFERG</sequence>
<evidence type="ECO:0000313" key="2">
    <source>
        <dbReference type="Proteomes" id="UP001589810"/>
    </source>
</evidence>
<evidence type="ECO:0000313" key="1">
    <source>
        <dbReference type="EMBL" id="MFC0546916.1"/>
    </source>
</evidence>
<keyword evidence="2" id="KW-1185">Reference proteome</keyword>
<reference evidence="1 2" key="1">
    <citation type="submission" date="2024-09" db="EMBL/GenBank/DDBJ databases">
        <authorList>
            <person name="Sun Q."/>
            <person name="Mori K."/>
        </authorList>
    </citation>
    <scope>NUCLEOTIDE SEQUENCE [LARGE SCALE GENOMIC DNA]</scope>
    <source>
        <strain evidence="1 2">TBRC 1432</strain>
    </source>
</reference>
<name>A0ABV6N4F3_9PSEU</name>
<dbReference type="RefSeq" id="WP_273937155.1">
    <property type="nucleotide sequence ID" value="NZ_CP097263.1"/>
</dbReference>